<accession>A0A7X9RXA7</accession>
<dbReference type="AlphaFoldDB" id="A0A7X9RXA7"/>
<dbReference type="EMBL" id="JABANE010000065">
    <property type="protein sequence ID" value="NME70488.1"/>
    <property type="molecule type" value="Genomic_DNA"/>
</dbReference>
<dbReference type="Proteomes" id="UP000576082">
    <property type="component" value="Unassembled WGS sequence"/>
</dbReference>
<gene>
    <name evidence="2" type="ORF">HHU12_21105</name>
</gene>
<organism evidence="2 3">
    <name type="scientific">Flammeovirga aprica JL-4</name>
    <dbReference type="NCBI Taxonomy" id="694437"/>
    <lineage>
        <taxon>Bacteria</taxon>
        <taxon>Pseudomonadati</taxon>
        <taxon>Bacteroidota</taxon>
        <taxon>Cytophagia</taxon>
        <taxon>Cytophagales</taxon>
        <taxon>Flammeovirgaceae</taxon>
        <taxon>Flammeovirga</taxon>
    </lineage>
</organism>
<protein>
    <submittedName>
        <fullName evidence="2">DUF3859 domain-containing protein</fullName>
    </submittedName>
</protein>
<comment type="caution">
    <text evidence="2">The sequence shown here is derived from an EMBL/GenBank/DDBJ whole genome shotgun (WGS) entry which is preliminary data.</text>
</comment>
<dbReference type="InterPro" id="IPR024331">
    <property type="entry name" value="DUF3859"/>
</dbReference>
<proteinExistence type="predicted"/>
<reference evidence="2 3" key="1">
    <citation type="submission" date="2020-04" db="EMBL/GenBank/DDBJ databases">
        <title>Flammeovirga sp. SR4, a novel species isolated from seawater.</title>
        <authorList>
            <person name="Wang X."/>
        </authorList>
    </citation>
    <scope>NUCLEOTIDE SEQUENCE [LARGE SCALE GENOMIC DNA]</scope>
    <source>
        <strain evidence="2 3">ATCC 23126</strain>
    </source>
</reference>
<dbReference type="RefSeq" id="WP_169658722.1">
    <property type="nucleotide sequence ID" value="NZ_JABANE010000065.1"/>
</dbReference>
<dbReference type="Pfam" id="PF12975">
    <property type="entry name" value="DUF3859"/>
    <property type="match status" value="1"/>
</dbReference>
<evidence type="ECO:0000313" key="2">
    <source>
        <dbReference type="EMBL" id="NME70488.1"/>
    </source>
</evidence>
<evidence type="ECO:0000313" key="3">
    <source>
        <dbReference type="Proteomes" id="UP000576082"/>
    </source>
</evidence>
<sequence>MYEEYEAKYVLDYNPHDIESIIDASKKYANLVLSKRGFRDDYCVIQFKPSEAITKDVFAEHAKLNKLVKSKYGTATENLEDSMLTETLFFANALRFPELEKVVKSVAEDVVTFSRETNDSSEMWINCEEPFALEWLMLFTSVYPKYGYLLGSFFIPYWDDEHMPDSLESLSSWSDQFSINSNTIKAYCYCDNSSARKVMLGFDIYGDLIDEDECNFDLITHFRNDPSSYDFFENTLAERFKTLPFLQHTDDERYYVKNPIKEIVIELLMVHHPEEGDDFDEEEYLEHTFVHKSAREEIDEITKYIEDINQQPIVPSHKEYVAYLQSIKEKRAPKTDLEGCWKPFILDSFSNGIQIWNYIKTGEQVFDFSEVEAIDLYQKIDDHDADLILLFEQEYIHSNGDLYEDLDRVLKAHFIHWRKKGNIKNAEKQMALRLLDLIFRWLNRKPFENDTKAIIAKHQICSESEFQSRYKAHWFSELEFVLNEFGGYSSTVTREQLEKGYLLIEENRPEAISLLNQSLFNQKKSRSRKSYGNVEVLVLASYLVHNDRKKKYQDELTIDAIDFIEKHLYDSVVSDLTRSMTFSDLIFDKGEVQKTPDYYQEEQRLEYETLANDYHHFIDHLKSENLGIETTQLLEKHLKIEEDSPISKEQSHIDWMDNFSDKTQKLLVAIHYIFEEETHQIKALRFVLRSAFQIAPVKTVHFLDKVYKEHPYRYDTPQQFLNMLDILVQFGLTEEGYWGYAMEQFYHSSNPEDSIEYKEILCIWQGTRNMAFSIKCECTPTQSNLTKGIQRLPFRLQNKLLAEAKKVIGDAPLEVNYKKSIVEYFDRKLQKEFIFNDYPIYLKNRLEGENLFCEHIKWDAWQHHKEFMQTILKDIKVKHENELNPKEAQEELWKIKGWRYIILQKNGEEYNPIYGERVLSLLQQGFDQENIYSAHTHCIIIDQNCPADYLKELLSFDIRFNYEEIWRNSIKSFLLFGGDKEKVELIGQYGIDKWRFNQEDDYSETSIKDLFDHLPDALQKRVLYLLGCISEEALALDLKKSPQEYFELLEISKVDYVTIFRYFLSQTKLLNPNIYLQIFKQTNGVPLIESEKTEIKIPMLSIMAHLPMYYQYIISLENSSSTKIKEHVKMLIEKYQLKEKVIDYVIVDFGIYKMLGNTDEGTERKIANEPVLMEETDQISAKINQYIGLRFTVKNHDKAPKVCQHMVRIDHPIKDENGEISYTQSSWRQNGLSNSNIFLGWHFESEEELIEGEYKMSAFDEEGNLLVSKSFSVL</sequence>
<name>A0A7X9RXA7_9BACT</name>
<feature type="domain" description="DUF3859" evidence="1">
    <location>
        <begin position="1146"/>
        <end position="1273"/>
    </location>
</feature>
<keyword evidence="3" id="KW-1185">Reference proteome</keyword>
<dbReference type="Gene3D" id="2.60.40.2390">
    <property type="match status" value="1"/>
</dbReference>
<evidence type="ECO:0000259" key="1">
    <source>
        <dbReference type="Pfam" id="PF12975"/>
    </source>
</evidence>